<dbReference type="Gene3D" id="3.40.50.300">
    <property type="entry name" value="P-loop containing nucleotide triphosphate hydrolases"/>
    <property type="match status" value="1"/>
</dbReference>
<reference evidence="4" key="1">
    <citation type="journal article" date="2011" name="Science">
        <title>The plant cell wall-decomposing machinery underlies the functional diversity of forest fungi.</title>
        <authorList>
            <person name="Eastwood D.C."/>
            <person name="Floudas D."/>
            <person name="Binder M."/>
            <person name="Majcherczyk A."/>
            <person name="Schneider P."/>
            <person name="Aerts A."/>
            <person name="Asiegbu F.O."/>
            <person name="Baker S.E."/>
            <person name="Barry K."/>
            <person name="Bendiksby M."/>
            <person name="Blumentritt M."/>
            <person name="Coutinho P.M."/>
            <person name="Cullen D."/>
            <person name="de Vries R.P."/>
            <person name="Gathman A."/>
            <person name="Goodell B."/>
            <person name="Henrissat B."/>
            <person name="Ihrmark K."/>
            <person name="Kauserud H."/>
            <person name="Kohler A."/>
            <person name="LaButti K."/>
            <person name="Lapidus A."/>
            <person name="Lavin J.L."/>
            <person name="Lee Y.-H."/>
            <person name="Lindquist E."/>
            <person name="Lilly W."/>
            <person name="Lucas S."/>
            <person name="Morin E."/>
            <person name="Murat C."/>
            <person name="Oguiza J.A."/>
            <person name="Park J."/>
            <person name="Pisabarro A.G."/>
            <person name="Riley R."/>
            <person name="Rosling A."/>
            <person name="Salamov A."/>
            <person name="Schmidt O."/>
            <person name="Schmutz J."/>
            <person name="Skrede I."/>
            <person name="Stenlid J."/>
            <person name="Wiebenga A."/>
            <person name="Xie X."/>
            <person name="Kuees U."/>
            <person name="Hibbett D.S."/>
            <person name="Hoffmeister D."/>
            <person name="Hoegberg N."/>
            <person name="Martin F."/>
            <person name="Grigoriev I.V."/>
            <person name="Watkinson S.C."/>
        </authorList>
    </citation>
    <scope>NUCLEOTIDE SEQUENCE [LARGE SCALE GENOMIC DNA]</scope>
    <source>
        <strain evidence="4">strain S7.3</strain>
    </source>
</reference>
<dbReference type="PANTHER" id="PTHR10039:SF15">
    <property type="entry name" value="NACHT DOMAIN-CONTAINING PROTEIN"/>
    <property type="match status" value="1"/>
</dbReference>
<dbReference type="InParanoid" id="F8PWR2"/>
<protein>
    <recommendedName>
        <fullName evidence="2">Nephrocystin 3-like N-terminal domain-containing protein</fullName>
    </recommendedName>
</protein>
<dbReference type="Proteomes" id="UP000008063">
    <property type="component" value="Unassembled WGS sequence"/>
</dbReference>
<gene>
    <name evidence="3" type="ORF">SERLA73DRAFT_160705</name>
</gene>
<dbReference type="OMA" id="HTTINTY"/>
<dbReference type="PANTHER" id="PTHR10039">
    <property type="entry name" value="AMELOGENIN"/>
    <property type="match status" value="1"/>
</dbReference>
<keyword evidence="4" id="KW-1185">Reference proteome</keyword>
<dbReference type="Pfam" id="PF24883">
    <property type="entry name" value="NPHP3_N"/>
    <property type="match status" value="1"/>
</dbReference>
<sequence length="476" mass="53564">MSHDVDVQGTMAQASSVDARHSTFSEVHGQQVNVNGDHTTINTYSRDNVEERKKLAAWLTPLNFRRTQSDVYGSKQEGTGDWVLDDEKFKEWIRCDTKFKTLWCPGIPGAGKTVLAQVSHIINFLTEKHKDTDVAVAFIYCNYKEQPKVDDLVASLLKQLVECSSTTFKNVATRYEFHQQTDSRPTPEDVHKTLVSEIKHFSQVFVVTDALDEITETGANRYKLLKRLQSLECHLLVTSRDIKSIGDALRDFPCMRLRANEKDIRQYIEGCFLLEQTLAGLIVEDPPLKEEIVEGVTKYADGMFLLCRLHVGSLENMVTCKEVRDALKNLSQGLNSAYDGTMSRIHKLNEKRRELALTAIMCITYAHEPLSGRALQEAVTLSRGSTGIDSDNLVGIDTILGACIGLVKVDKERSVARLIHYTAQDYFSEYKEWLCSNPHSELTNICLKALLLSLPADGSDGNDDGDDYDYVVLLKR</sequence>
<name>F8PWR2_SERL3</name>
<dbReference type="InterPro" id="IPR027417">
    <property type="entry name" value="P-loop_NTPase"/>
</dbReference>
<organism evidence="4">
    <name type="scientific">Serpula lacrymans var. lacrymans (strain S7.3)</name>
    <name type="common">Dry rot fungus</name>
    <dbReference type="NCBI Taxonomy" id="936435"/>
    <lineage>
        <taxon>Eukaryota</taxon>
        <taxon>Fungi</taxon>
        <taxon>Dikarya</taxon>
        <taxon>Basidiomycota</taxon>
        <taxon>Agaricomycotina</taxon>
        <taxon>Agaricomycetes</taxon>
        <taxon>Agaricomycetidae</taxon>
        <taxon>Boletales</taxon>
        <taxon>Coniophorineae</taxon>
        <taxon>Serpulaceae</taxon>
        <taxon>Serpula</taxon>
    </lineage>
</organism>
<dbReference type="STRING" id="936435.F8PWR2"/>
<dbReference type="HOGENOM" id="CLU_000288_34_23_1"/>
<feature type="domain" description="Nephrocystin 3-like N-terminal" evidence="2">
    <location>
        <begin position="78"/>
        <end position="240"/>
    </location>
</feature>
<evidence type="ECO:0000259" key="2">
    <source>
        <dbReference type="Pfam" id="PF24883"/>
    </source>
</evidence>
<dbReference type="InterPro" id="IPR056884">
    <property type="entry name" value="NPHP3-like_N"/>
</dbReference>
<accession>F8PWR2</accession>
<dbReference type="EMBL" id="GL945480">
    <property type="protein sequence ID" value="EGN99239.1"/>
    <property type="molecule type" value="Genomic_DNA"/>
</dbReference>
<evidence type="ECO:0000313" key="3">
    <source>
        <dbReference type="EMBL" id="EGN99239.1"/>
    </source>
</evidence>
<keyword evidence="1" id="KW-0677">Repeat</keyword>
<evidence type="ECO:0000256" key="1">
    <source>
        <dbReference type="ARBA" id="ARBA00022737"/>
    </source>
</evidence>
<evidence type="ECO:0000313" key="4">
    <source>
        <dbReference type="Proteomes" id="UP000008063"/>
    </source>
</evidence>
<dbReference type="SUPFAM" id="SSF52540">
    <property type="entry name" value="P-loop containing nucleoside triphosphate hydrolases"/>
    <property type="match status" value="1"/>
</dbReference>
<dbReference type="OrthoDB" id="3036502at2759"/>
<proteinExistence type="predicted"/>
<dbReference type="AlphaFoldDB" id="F8PWR2"/>